<feature type="non-terminal residue" evidence="2">
    <location>
        <position position="1"/>
    </location>
</feature>
<dbReference type="PANTHER" id="PTHR35046:SF9">
    <property type="entry name" value="RNA-DIRECTED DNA POLYMERASE"/>
    <property type="match status" value="1"/>
</dbReference>
<name>A0A371H536_MUCPR</name>
<evidence type="ECO:0000313" key="2">
    <source>
        <dbReference type="EMBL" id="RDX97944.1"/>
    </source>
</evidence>
<dbReference type="Proteomes" id="UP000257109">
    <property type="component" value="Unassembled WGS sequence"/>
</dbReference>
<protein>
    <recommendedName>
        <fullName evidence="4">Retrotransposon gag domain-containing protein</fullName>
    </recommendedName>
</protein>
<keyword evidence="3" id="KW-1185">Reference proteome</keyword>
<organism evidence="2 3">
    <name type="scientific">Mucuna pruriens</name>
    <name type="common">Velvet bean</name>
    <name type="synonym">Dolichos pruriens</name>
    <dbReference type="NCBI Taxonomy" id="157652"/>
    <lineage>
        <taxon>Eukaryota</taxon>
        <taxon>Viridiplantae</taxon>
        <taxon>Streptophyta</taxon>
        <taxon>Embryophyta</taxon>
        <taxon>Tracheophyta</taxon>
        <taxon>Spermatophyta</taxon>
        <taxon>Magnoliopsida</taxon>
        <taxon>eudicotyledons</taxon>
        <taxon>Gunneridae</taxon>
        <taxon>Pentapetalae</taxon>
        <taxon>rosids</taxon>
        <taxon>fabids</taxon>
        <taxon>Fabales</taxon>
        <taxon>Fabaceae</taxon>
        <taxon>Papilionoideae</taxon>
        <taxon>50 kb inversion clade</taxon>
        <taxon>NPAAA clade</taxon>
        <taxon>indigoferoid/millettioid clade</taxon>
        <taxon>Phaseoleae</taxon>
        <taxon>Mucuna</taxon>
    </lineage>
</organism>
<comment type="caution">
    <text evidence="2">The sequence shown here is derived from an EMBL/GenBank/DDBJ whole genome shotgun (WGS) entry which is preliminary data.</text>
</comment>
<reference evidence="2" key="1">
    <citation type="submission" date="2018-05" db="EMBL/GenBank/DDBJ databases">
        <title>Draft genome of Mucuna pruriens seed.</title>
        <authorList>
            <person name="Nnadi N.E."/>
            <person name="Vos R."/>
            <person name="Hasami M.H."/>
            <person name="Devisetty U.K."/>
            <person name="Aguiy J.C."/>
        </authorList>
    </citation>
    <scope>NUCLEOTIDE SEQUENCE [LARGE SCALE GENOMIC DNA]</scope>
    <source>
        <strain evidence="2">JCA_2017</strain>
    </source>
</reference>
<accession>A0A371H536</accession>
<evidence type="ECO:0008006" key="4">
    <source>
        <dbReference type="Google" id="ProtNLM"/>
    </source>
</evidence>
<gene>
    <name evidence="2" type="ORF">CR513_19221</name>
</gene>
<feature type="region of interest" description="Disordered" evidence="1">
    <location>
        <begin position="46"/>
        <end position="66"/>
    </location>
</feature>
<dbReference type="EMBL" id="QJKJ01003544">
    <property type="protein sequence ID" value="RDX97944.1"/>
    <property type="molecule type" value="Genomic_DNA"/>
</dbReference>
<dbReference type="PANTHER" id="PTHR35046">
    <property type="entry name" value="ZINC KNUCKLE (CCHC-TYPE) FAMILY PROTEIN"/>
    <property type="match status" value="1"/>
</dbReference>
<evidence type="ECO:0000313" key="3">
    <source>
        <dbReference type="Proteomes" id="UP000257109"/>
    </source>
</evidence>
<evidence type="ECO:0000256" key="1">
    <source>
        <dbReference type="SAM" id="MobiDB-lite"/>
    </source>
</evidence>
<sequence length="138" mass="15851">MYDIKNMRRGPCETWADLKRDLGYRFVQTYYARDLYAKLQRLGQGSKSVEEDGGGYDDGTNSGIQRGSMKRFLHGLNKEIQDIVKLHHYSTLEDLVHQAIKVELQLKRKLPSRKSYLSSKDRPRKGKSLKKGSESLSG</sequence>
<feature type="region of interest" description="Disordered" evidence="1">
    <location>
        <begin position="112"/>
        <end position="138"/>
    </location>
</feature>
<dbReference type="AlphaFoldDB" id="A0A371H536"/>
<proteinExistence type="predicted"/>
<dbReference type="OrthoDB" id="1934635at2759"/>